<evidence type="ECO:0000313" key="2">
    <source>
        <dbReference type="Proteomes" id="UP000308600"/>
    </source>
</evidence>
<name>A0ACD3B796_9AGAR</name>
<reference evidence="1 2" key="1">
    <citation type="journal article" date="2019" name="Nat. Ecol. Evol.">
        <title>Megaphylogeny resolves global patterns of mushroom evolution.</title>
        <authorList>
            <person name="Varga T."/>
            <person name="Krizsan K."/>
            <person name="Foldi C."/>
            <person name="Dima B."/>
            <person name="Sanchez-Garcia M."/>
            <person name="Sanchez-Ramirez S."/>
            <person name="Szollosi G.J."/>
            <person name="Szarkandi J.G."/>
            <person name="Papp V."/>
            <person name="Albert L."/>
            <person name="Andreopoulos W."/>
            <person name="Angelini C."/>
            <person name="Antonin V."/>
            <person name="Barry K.W."/>
            <person name="Bougher N.L."/>
            <person name="Buchanan P."/>
            <person name="Buyck B."/>
            <person name="Bense V."/>
            <person name="Catcheside P."/>
            <person name="Chovatia M."/>
            <person name="Cooper J."/>
            <person name="Damon W."/>
            <person name="Desjardin D."/>
            <person name="Finy P."/>
            <person name="Geml J."/>
            <person name="Haridas S."/>
            <person name="Hughes K."/>
            <person name="Justo A."/>
            <person name="Karasinski D."/>
            <person name="Kautmanova I."/>
            <person name="Kiss B."/>
            <person name="Kocsube S."/>
            <person name="Kotiranta H."/>
            <person name="LaButti K.M."/>
            <person name="Lechner B.E."/>
            <person name="Liimatainen K."/>
            <person name="Lipzen A."/>
            <person name="Lukacs Z."/>
            <person name="Mihaltcheva S."/>
            <person name="Morgado L.N."/>
            <person name="Niskanen T."/>
            <person name="Noordeloos M.E."/>
            <person name="Ohm R.A."/>
            <person name="Ortiz-Santana B."/>
            <person name="Ovrebo C."/>
            <person name="Racz N."/>
            <person name="Riley R."/>
            <person name="Savchenko A."/>
            <person name="Shiryaev A."/>
            <person name="Soop K."/>
            <person name="Spirin V."/>
            <person name="Szebenyi C."/>
            <person name="Tomsovsky M."/>
            <person name="Tulloss R.E."/>
            <person name="Uehling J."/>
            <person name="Grigoriev I.V."/>
            <person name="Vagvolgyi C."/>
            <person name="Papp T."/>
            <person name="Martin F.M."/>
            <person name="Miettinen O."/>
            <person name="Hibbett D.S."/>
            <person name="Nagy L.G."/>
        </authorList>
    </citation>
    <scope>NUCLEOTIDE SEQUENCE [LARGE SCALE GENOMIC DNA]</scope>
    <source>
        <strain evidence="1 2">NL-1719</strain>
    </source>
</reference>
<sequence>MTLKEGRTGLNGVDDFEVRSGSKDDGERWAGDRALKVMQNMAVIDAVVIVSRWFGGTLLGPARFTHIETCAADVCRVFKRSEELRDCISSLTEMDGQLVELRSELATLNEDSVAKTSGEELNEPIITIVSRKTDYSTLDLERGKRMLRAREGAIKSMKHLIAKRIKARASGH</sequence>
<gene>
    <name evidence="1" type="ORF">BDN72DRAFT_833993</name>
</gene>
<evidence type="ECO:0000313" key="1">
    <source>
        <dbReference type="EMBL" id="TFK74005.1"/>
    </source>
</evidence>
<dbReference type="Proteomes" id="UP000308600">
    <property type="component" value="Unassembled WGS sequence"/>
</dbReference>
<protein>
    <submittedName>
        <fullName evidence="1">Uncharacterized protein</fullName>
    </submittedName>
</protein>
<organism evidence="1 2">
    <name type="scientific">Pluteus cervinus</name>
    <dbReference type="NCBI Taxonomy" id="181527"/>
    <lineage>
        <taxon>Eukaryota</taxon>
        <taxon>Fungi</taxon>
        <taxon>Dikarya</taxon>
        <taxon>Basidiomycota</taxon>
        <taxon>Agaricomycotina</taxon>
        <taxon>Agaricomycetes</taxon>
        <taxon>Agaricomycetidae</taxon>
        <taxon>Agaricales</taxon>
        <taxon>Pluteineae</taxon>
        <taxon>Pluteaceae</taxon>
        <taxon>Pluteus</taxon>
    </lineage>
</organism>
<dbReference type="EMBL" id="ML208271">
    <property type="protein sequence ID" value="TFK74005.1"/>
    <property type="molecule type" value="Genomic_DNA"/>
</dbReference>
<accession>A0ACD3B796</accession>
<feature type="non-terminal residue" evidence="1">
    <location>
        <position position="172"/>
    </location>
</feature>
<proteinExistence type="predicted"/>
<keyword evidence="2" id="KW-1185">Reference proteome</keyword>